<evidence type="ECO:0000313" key="1">
    <source>
        <dbReference type="EMBL" id="JAE17643.1"/>
    </source>
</evidence>
<reference evidence="1" key="1">
    <citation type="submission" date="2014-09" db="EMBL/GenBank/DDBJ databases">
        <authorList>
            <person name="Magalhaes I.L.F."/>
            <person name="Oliveira U."/>
            <person name="Santos F.R."/>
            <person name="Vidigal T.H.D.A."/>
            <person name="Brescovit A.D."/>
            <person name="Santos A.J."/>
        </authorList>
    </citation>
    <scope>NUCLEOTIDE SEQUENCE</scope>
    <source>
        <tissue evidence="1">Shoot tissue taken approximately 20 cm above the soil surface</tissue>
    </source>
</reference>
<name>A0A0A9GAG4_ARUDO</name>
<accession>A0A0A9GAG4</accession>
<sequence>MVRKSSGIMYFSNCKYHISFSLSFVSFTCTCYLSIPRAIRICQDFGTIQSVFKHFSCFAIQLTFLTSS</sequence>
<proteinExistence type="predicted"/>
<organism evidence="1">
    <name type="scientific">Arundo donax</name>
    <name type="common">Giant reed</name>
    <name type="synonym">Donax arundinaceus</name>
    <dbReference type="NCBI Taxonomy" id="35708"/>
    <lineage>
        <taxon>Eukaryota</taxon>
        <taxon>Viridiplantae</taxon>
        <taxon>Streptophyta</taxon>
        <taxon>Embryophyta</taxon>
        <taxon>Tracheophyta</taxon>
        <taxon>Spermatophyta</taxon>
        <taxon>Magnoliopsida</taxon>
        <taxon>Liliopsida</taxon>
        <taxon>Poales</taxon>
        <taxon>Poaceae</taxon>
        <taxon>PACMAD clade</taxon>
        <taxon>Arundinoideae</taxon>
        <taxon>Arundineae</taxon>
        <taxon>Arundo</taxon>
    </lineage>
</organism>
<dbReference type="EMBL" id="GBRH01180253">
    <property type="protein sequence ID" value="JAE17643.1"/>
    <property type="molecule type" value="Transcribed_RNA"/>
</dbReference>
<dbReference type="AlphaFoldDB" id="A0A0A9GAG4"/>
<reference evidence="1" key="2">
    <citation type="journal article" date="2015" name="Data Brief">
        <title>Shoot transcriptome of the giant reed, Arundo donax.</title>
        <authorList>
            <person name="Barrero R.A."/>
            <person name="Guerrero F.D."/>
            <person name="Moolhuijzen P."/>
            <person name="Goolsby J.A."/>
            <person name="Tidwell J."/>
            <person name="Bellgard S.E."/>
            <person name="Bellgard M.I."/>
        </authorList>
    </citation>
    <scope>NUCLEOTIDE SEQUENCE</scope>
    <source>
        <tissue evidence="1">Shoot tissue taken approximately 20 cm above the soil surface</tissue>
    </source>
</reference>
<protein>
    <submittedName>
        <fullName evidence="1">Uncharacterized protein</fullName>
    </submittedName>
</protein>